<evidence type="ECO:0000313" key="1">
    <source>
        <dbReference type="EMBL" id="RKP27103.1"/>
    </source>
</evidence>
<dbReference type="SUPFAM" id="SSF50978">
    <property type="entry name" value="WD40 repeat-like"/>
    <property type="match status" value="1"/>
</dbReference>
<accession>A0A4P9Z3H8</accession>
<name>A0A4P9Z3H8_9FUNG</name>
<dbReference type="Gene3D" id="2.130.10.10">
    <property type="entry name" value="YVTN repeat-like/Quinoprotein amine dehydrogenase"/>
    <property type="match status" value="1"/>
</dbReference>
<proteinExistence type="predicted"/>
<organism evidence="1 2">
    <name type="scientific">Syncephalis pseudoplumigaleata</name>
    <dbReference type="NCBI Taxonomy" id="1712513"/>
    <lineage>
        <taxon>Eukaryota</taxon>
        <taxon>Fungi</taxon>
        <taxon>Fungi incertae sedis</taxon>
        <taxon>Zoopagomycota</taxon>
        <taxon>Zoopagomycotina</taxon>
        <taxon>Zoopagomycetes</taxon>
        <taxon>Zoopagales</taxon>
        <taxon>Piptocephalidaceae</taxon>
        <taxon>Syncephalis</taxon>
    </lineage>
</organism>
<evidence type="ECO:0008006" key="3">
    <source>
        <dbReference type="Google" id="ProtNLM"/>
    </source>
</evidence>
<gene>
    <name evidence="1" type="ORF">SYNPS1DRAFT_27230</name>
</gene>
<protein>
    <recommendedName>
        <fullName evidence="3">WD40-repeat-containing domain protein</fullName>
    </recommendedName>
</protein>
<sequence length="478" mass="53375">MTTAYFYYYDYGDHHRQPPPSSLSSYTTCALGRAIATFESWGSRGIAAAAPSSSSSSDMPLPWQALFAWIVRRERNWHRCRSASHTVLRVVHRERVQQIMLLPNELMLTSSFDRSMMIWRLSAEAGATEWLRWECDCVVSLDALLLDADEGQPWLVIITSHFDRFALRGHMAPIKQVRISRRYAASYGDIAELFLWNWENGQSLYRFNVGAWMVTDILLTPAPHDLVVLACQTGALRGITVSKYPSMDALQEPAVEELQPPTPSMMSPSIRLRWLISGEVTDYCEGPAVLKLARITEQQTEILVLQPPSDQHHPAAWSLASLGTIETTLSIHFPLAVTERRVVTVIPYGAILQSLSAFDTATAAAAAAAAAVSVDDNDIARPYRLDWLFASMDQQRNRHRRSSSSSSASALFVDTMDSSNLWKFILIRQSDLEGKRVVSLAMDANRLVVGCIDGTIFIYQFASQSALAALDRRALDEA</sequence>
<dbReference type="OrthoDB" id="5768344at2759"/>
<dbReference type="InterPro" id="IPR015943">
    <property type="entry name" value="WD40/YVTN_repeat-like_dom_sf"/>
</dbReference>
<keyword evidence="2" id="KW-1185">Reference proteome</keyword>
<dbReference type="InterPro" id="IPR036322">
    <property type="entry name" value="WD40_repeat_dom_sf"/>
</dbReference>
<evidence type="ECO:0000313" key="2">
    <source>
        <dbReference type="Proteomes" id="UP000278143"/>
    </source>
</evidence>
<dbReference type="AlphaFoldDB" id="A0A4P9Z3H8"/>
<reference evidence="2" key="1">
    <citation type="journal article" date="2018" name="Nat. Microbiol.">
        <title>Leveraging single-cell genomics to expand the fungal tree of life.</title>
        <authorList>
            <person name="Ahrendt S.R."/>
            <person name="Quandt C.A."/>
            <person name="Ciobanu D."/>
            <person name="Clum A."/>
            <person name="Salamov A."/>
            <person name="Andreopoulos B."/>
            <person name="Cheng J.F."/>
            <person name="Woyke T."/>
            <person name="Pelin A."/>
            <person name="Henrissat B."/>
            <person name="Reynolds N.K."/>
            <person name="Benny G.L."/>
            <person name="Smith M.E."/>
            <person name="James T.Y."/>
            <person name="Grigoriev I.V."/>
        </authorList>
    </citation>
    <scope>NUCLEOTIDE SEQUENCE [LARGE SCALE GENOMIC DNA]</scope>
    <source>
        <strain evidence="2">Benny S71-1</strain>
    </source>
</reference>
<dbReference type="EMBL" id="KZ989269">
    <property type="protein sequence ID" value="RKP27103.1"/>
    <property type="molecule type" value="Genomic_DNA"/>
</dbReference>
<dbReference type="Proteomes" id="UP000278143">
    <property type="component" value="Unassembled WGS sequence"/>
</dbReference>